<name>A0A1I0JPK6_9FIRM</name>
<dbReference type="STRING" id="460384.SAMN05216313_13271"/>
<dbReference type="EMBL" id="FOIM01000032">
    <property type="protein sequence ID" value="SEU11745.1"/>
    <property type="molecule type" value="Genomic_DNA"/>
</dbReference>
<dbReference type="GeneID" id="93280725"/>
<proteinExistence type="predicted"/>
<dbReference type="RefSeq" id="WP_092369575.1">
    <property type="nucleotide sequence ID" value="NZ_FOIM01000032.1"/>
</dbReference>
<gene>
    <name evidence="1" type="ORF">SAMN05216313_13271</name>
</gene>
<accession>A0A1I0JPK6</accession>
<evidence type="ECO:0000313" key="2">
    <source>
        <dbReference type="Proteomes" id="UP000198508"/>
    </source>
</evidence>
<keyword evidence="2" id="KW-1185">Reference proteome</keyword>
<sequence>MKKLHSVLTDDMEHCIITGDCSVERHHVFNGSNRAMSERYGFIVPLRPDWHNMTPYSVHMDQQFDLSLKRKAQAYYESHYGSREEFRRTFGKSYL</sequence>
<protein>
    <submittedName>
        <fullName evidence="1">Uncharacterized protein</fullName>
    </submittedName>
</protein>
<evidence type="ECO:0000313" key="1">
    <source>
        <dbReference type="EMBL" id="SEU11745.1"/>
    </source>
</evidence>
<organism evidence="1 2">
    <name type="scientific">Enterocloster lavalensis</name>
    <dbReference type="NCBI Taxonomy" id="460384"/>
    <lineage>
        <taxon>Bacteria</taxon>
        <taxon>Bacillati</taxon>
        <taxon>Bacillota</taxon>
        <taxon>Clostridia</taxon>
        <taxon>Lachnospirales</taxon>
        <taxon>Lachnospiraceae</taxon>
        <taxon>Enterocloster</taxon>
    </lineage>
</organism>
<dbReference type="AlphaFoldDB" id="A0A1I0JPK6"/>
<dbReference type="Proteomes" id="UP000198508">
    <property type="component" value="Unassembled WGS sequence"/>
</dbReference>
<reference evidence="2" key="1">
    <citation type="submission" date="2016-10" db="EMBL/GenBank/DDBJ databases">
        <authorList>
            <person name="Varghese N."/>
            <person name="Submissions S."/>
        </authorList>
    </citation>
    <scope>NUCLEOTIDE SEQUENCE [LARGE SCALE GENOMIC DNA]</scope>
    <source>
        <strain evidence="2">NLAE-zl-G277</strain>
    </source>
</reference>